<comment type="caution">
    <text evidence="2">The sequence shown here is derived from an EMBL/GenBank/DDBJ whole genome shotgun (WGS) entry which is preliminary data.</text>
</comment>
<protein>
    <recommendedName>
        <fullName evidence="1">VOC domain-containing protein</fullName>
    </recommendedName>
</protein>
<dbReference type="SUPFAM" id="SSF109854">
    <property type="entry name" value="DinB/YfiT-like putative metalloenzymes"/>
    <property type="match status" value="1"/>
</dbReference>
<dbReference type="CDD" id="cd06587">
    <property type="entry name" value="VOC"/>
    <property type="match status" value="1"/>
</dbReference>
<reference evidence="2 3" key="1">
    <citation type="submission" date="2017-03" db="EMBL/GenBank/DDBJ databases">
        <title>Isolation of Levoglucosan Utilizing Bacteria.</title>
        <authorList>
            <person name="Arya A.S."/>
        </authorList>
    </citation>
    <scope>NUCLEOTIDE SEQUENCE [LARGE SCALE GENOMIC DNA]</scope>
    <source>
        <strain evidence="2 3">MEC069</strain>
    </source>
</reference>
<dbReference type="Gene3D" id="3.10.180.10">
    <property type="entry name" value="2,3-Dihydroxybiphenyl 1,2-Dioxygenase, domain 1"/>
    <property type="match status" value="1"/>
</dbReference>
<dbReference type="AlphaFoldDB" id="A0A4Y8PVQ8"/>
<evidence type="ECO:0000313" key="3">
    <source>
        <dbReference type="Proteomes" id="UP000298246"/>
    </source>
</evidence>
<sequence length="303" mass="32501">MDEGRAAAGKQTVAQARLVLPVASMSEALRFYEGGLGWQRVWLAADEQAALLRMTEEPGDLALLQVEQALQAAGREDASGAASAQAQRLTAGASFYISVPSVAEQAAQLRQRGVALAEDEEPLLLRKLLVRTPEGYTVVYWEELRPSEDELLELYARGAAELQEALDSVPVELLARPEAPGKWSIAGHALHVVDLELVAVHKLKFALAEPGRTYAGNAFAPDVWSAGLDYSGRSPQAELRLLAALRDHVLGLCRSLPGALQRSVVSGGRVETAAGLLKAMAGHSAHHLRAIRRIRAGFAGRPD</sequence>
<evidence type="ECO:0000313" key="2">
    <source>
        <dbReference type="EMBL" id="TFE85038.1"/>
    </source>
</evidence>
<dbReference type="InterPro" id="IPR029068">
    <property type="entry name" value="Glyas_Bleomycin-R_OHBP_Dase"/>
</dbReference>
<dbReference type="RefSeq" id="WP_134755505.1">
    <property type="nucleotide sequence ID" value="NZ_MYFO02000003.1"/>
</dbReference>
<proteinExistence type="predicted"/>
<gene>
    <name evidence="2" type="ORF">B5M42_18505</name>
</gene>
<dbReference type="Proteomes" id="UP000298246">
    <property type="component" value="Unassembled WGS sequence"/>
</dbReference>
<dbReference type="Pfam" id="PF12867">
    <property type="entry name" value="DinB_2"/>
    <property type="match status" value="1"/>
</dbReference>
<dbReference type="SUPFAM" id="SSF54593">
    <property type="entry name" value="Glyoxalase/Bleomycin resistance protein/Dihydroxybiphenyl dioxygenase"/>
    <property type="match status" value="1"/>
</dbReference>
<evidence type="ECO:0000259" key="1">
    <source>
        <dbReference type="PROSITE" id="PS51819"/>
    </source>
</evidence>
<dbReference type="OrthoDB" id="9796039at2"/>
<dbReference type="Pfam" id="PF00903">
    <property type="entry name" value="Glyoxalase"/>
    <property type="match status" value="1"/>
</dbReference>
<dbReference type="InterPro" id="IPR037523">
    <property type="entry name" value="VOC_core"/>
</dbReference>
<dbReference type="InterPro" id="IPR004360">
    <property type="entry name" value="Glyas_Fos-R_dOase_dom"/>
</dbReference>
<name>A0A4Y8PVQ8_9BACL</name>
<dbReference type="InterPro" id="IPR024775">
    <property type="entry name" value="DinB-like"/>
</dbReference>
<dbReference type="InterPro" id="IPR034660">
    <property type="entry name" value="DinB/YfiT-like"/>
</dbReference>
<accession>A0A4Y8PVQ8</accession>
<keyword evidence="3" id="KW-1185">Reference proteome</keyword>
<organism evidence="2 3">
    <name type="scientific">Paenibacillus athensensis</name>
    <dbReference type="NCBI Taxonomy" id="1967502"/>
    <lineage>
        <taxon>Bacteria</taxon>
        <taxon>Bacillati</taxon>
        <taxon>Bacillota</taxon>
        <taxon>Bacilli</taxon>
        <taxon>Bacillales</taxon>
        <taxon>Paenibacillaceae</taxon>
        <taxon>Paenibacillus</taxon>
    </lineage>
</organism>
<dbReference type="EMBL" id="MYFO01000029">
    <property type="protein sequence ID" value="TFE85038.1"/>
    <property type="molecule type" value="Genomic_DNA"/>
</dbReference>
<dbReference type="Gene3D" id="1.20.120.450">
    <property type="entry name" value="dinb family like domain"/>
    <property type="match status" value="1"/>
</dbReference>
<feature type="domain" description="VOC" evidence="1">
    <location>
        <begin position="14"/>
        <end position="157"/>
    </location>
</feature>
<dbReference type="PROSITE" id="PS51819">
    <property type="entry name" value="VOC"/>
    <property type="match status" value="1"/>
</dbReference>